<protein>
    <submittedName>
        <fullName evidence="4">GNAT family N-acetyltransferase</fullName>
    </submittedName>
</protein>
<gene>
    <name evidence="4" type="ORF">OD355_00065</name>
</gene>
<dbReference type="Gene3D" id="3.40.630.30">
    <property type="match status" value="1"/>
</dbReference>
<evidence type="ECO:0000256" key="1">
    <source>
        <dbReference type="ARBA" id="ARBA00022679"/>
    </source>
</evidence>
<reference evidence="4" key="1">
    <citation type="submission" date="2022-10" db="EMBL/GenBank/DDBJ databases">
        <authorList>
            <person name="Kim H.S."/>
            <person name="Kim J.-S."/>
            <person name="Suh M.K."/>
            <person name="Eom M.K."/>
            <person name="Lee J.-S."/>
        </authorList>
    </citation>
    <scope>NUCLEOTIDE SEQUENCE</scope>
    <source>
        <strain evidence="4">LIP-5</strain>
    </source>
</reference>
<dbReference type="AlphaFoldDB" id="A0AAE3LIR5"/>
<dbReference type="PROSITE" id="PS51186">
    <property type="entry name" value="GNAT"/>
    <property type="match status" value="1"/>
</dbReference>
<evidence type="ECO:0000256" key="2">
    <source>
        <dbReference type="ARBA" id="ARBA00023315"/>
    </source>
</evidence>
<dbReference type="InterPro" id="IPR000182">
    <property type="entry name" value="GNAT_dom"/>
</dbReference>
<dbReference type="Pfam" id="PF00583">
    <property type="entry name" value="Acetyltransf_1"/>
    <property type="match status" value="1"/>
</dbReference>
<evidence type="ECO:0000259" key="3">
    <source>
        <dbReference type="PROSITE" id="PS51186"/>
    </source>
</evidence>
<sequence length="179" mass="20776">MTIKPLYNIDQAHLGNWGHNGYRSGWKYEAVREAGNEGFHFIIKPRKLEETFVKYWHMDTKDILELNEIAAQGHSFGAYDNGKLIGYIICEDRDWNNTLFIETFLIAESYRGKGIGSLLITELIKHAGEKKYRLIELEVQNTNFPAIMFYQKNGFSITGLNLKLYNKLDEIALYMTVEL</sequence>
<accession>A0AAE3LIR5</accession>
<evidence type="ECO:0000313" key="4">
    <source>
        <dbReference type="EMBL" id="MCU7692907.1"/>
    </source>
</evidence>
<keyword evidence="2" id="KW-0012">Acyltransferase</keyword>
<dbReference type="RefSeq" id="WP_263036395.1">
    <property type="nucleotide sequence ID" value="NZ_JAOTPL010000001.1"/>
</dbReference>
<dbReference type="InterPro" id="IPR016181">
    <property type="entry name" value="Acyl_CoA_acyltransferase"/>
</dbReference>
<keyword evidence="5" id="KW-1185">Reference proteome</keyword>
<evidence type="ECO:0000313" key="5">
    <source>
        <dbReference type="Proteomes" id="UP001209317"/>
    </source>
</evidence>
<feature type="domain" description="N-acetyltransferase" evidence="3">
    <location>
        <begin position="29"/>
        <end position="179"/>
    </location>
</feature>
<dbReference type="GO" id="GO:0016747">
    <property type="term" value="F:acyltransferase activity, transferring groups other than amino-acyl groups"/>
    <property type="evidence" value="ECO:0007669"/>
    <property type="project" value="InterPro"/>
</dbReference>
<organism evidence="4 5">
    <name type="scientific">Haoranjiania flava</name>
    <dbReference type="NCBI Taxonomy" id="1856322"/>
    <lineage>
        <taxon>Bacteria</taxon>
        <taxon>Pseudomonadati</taxon>
        <taxon>Bacteroidota</taxon>
        <taxon>Chitinophagia</taxon>
        <taxon>Chitinophagales</taxon>
        <taxon>Chitinophagaceae</taxon>
        <taxon>Haoranjiania</taxon>
    </lineage>
</organism>
<dbReference type="EMBL" id="JAOTPL010000001">
    <property type="protein sequence ID" value="MCU7692907.1"/>
    <property type="molecule type" value="Genomic_DNA"/>
</dbReference>
<dbReference type="SUPFAM" id="SSF55729">
    <property type="entry name" value="Acyl-CoA N-acyltransferases (Nat)"/>
    <property type="match status" value="1"/>
</dbReference>
<dbReference type="PANTHER" id="PTHR43420">
    <property type="entry name" value="ACETYLTRANSFERASE"/>
    <property type="match status" value="1"/>
</dbReference>
<proteinExistence type="predicted"/>
<comment type="caution">
    <text evidence="4">The sequence shown here is derived from an EMBL/GenBank/DDBJ whole genome shotgun (WGS) entry which is preliminary data.</text>
</comment>
<dbReference type="InterPro" id="IPR050680">
    <property type="entry name" value="YpeA/RimI_acetyltransf"/>
</dbReference>
<keyword evidence="1" id="KW-0808">Transferase</keyword>
<dbReference type="CDD" id="cd04301">
    <property type="entry name" value="NAT_SF"/>
    <property type="match status" value="1"/>
</dbReference>
<dbReference type="Proteomes" id="UP001209317">
    <property type="component" value="Unassembled WGS sequence"/>
</dbReference>
<name>A0AAE3LIR5_9BACT</name>